<keyword evidence="2" id="KW-1185">Reference proteome</keyword>
<proteinExistence type="predicted"/>
<dbReference type="Proteomes" id="UP001338125">
    <property type="component" value="Unassembled WGS sequence"/>
</dbReference>
<dbReference type="PANTHER" id="PTHR45458">
    <property type="entry name" value="SHORT-CHAIN DEHYDROGENASE/REDUCTASE SDR"/>
    <property type="match status" value="1"/>
</dbReference>
<organism evidence="1 2">
    <name type="scientific">Cladobotryum mycophilum</name>
    <dbReference type="NCBI Taxonomy" id="491253"/>
    <lineage>
        <taxon>Eukaryota</taxon>
        <taxon>Fungi</taxon>
        <taxon>Dikarya</taxon>
        <taxon>Ascomycota</taxon>
        <taxon>Pezizomycotina</taxon>
        <taxon>Sordariomycetes</taxon>
        <taxon>Hypocreomycetidae</taxon>
        <taxon>Hypocreales</taxon>
        <taxon>Hypocreaceae</taxon>
        <taxon>Cladobotryum</taxon>
    </lineage>
</organism>
<sequence length="252" mass="26600">MATFLITGAGRGFGLALVQELNALPSSQVSKVIASVRTESAALKEVASASAGKVVVVTFDVTDEASIIKAVPEVEAKLEGKGLDVLINNAGICQYASDGIKSMDLQESLSINVLGVHWVTRNFLPLLQKGELKKVANISTTLGSISLAAKNSYLPAPAYKISKACLNALTVEYAVTYENEGFSFIALCPGWMKTDLGGGDMADLTAEEGAKASLDIIFKPGQVYNGLMPKVLVKGWENAPGNNQYDGTIAPW</sequence>
<dbReference type="SUPFAM" id="SSF51735">
    <property type="entry name" value="NAD(P)-binding Rossmann-fold domains"/>
    <property type="match status" value="1"/>
</dbReference>
<accession>A0ABR0SQS0</accession>
<evidence type="ECO:0000313" key="2">
    <source>
        <dbReference type="Proteomes" id="UP001338125"/>
    </source>
</evidence>
<dbReference type="EMBL" id="JAVFKD010000012">
    <property type="protein sequence ID" value="KAK5994071.1"/>
    <property type="molecule type" value="Genomic_DNA"/>
</dbReference>
<comment type="caution">
    <text evidence="1">The sequence shown here is derived from an EMBL/GenBank/DDBJ whole genome shotgun (WGS) entry which is preliminary data.</text>
</comment>
<dbReference type="InterPro" id="IPR052184">
    <property type="entry name" value="SDR_enzymes"/>
</dbReference>
<dbReference type="PRINTS" id="PR00081">
    <property type="entry name" value="GDHRDH"/>
</dbReference>
<dbReference type="InterPro" id="IPR036291">
    <property type="entry name" value="NAD(P)-bd_dom_sf"/>
</dbReference>
<dbReference type="Gene3D" id="3.40.50.720">
    <property type="entry name" value="NAD(P)-binding Rossmann-like Domain"/>
    <property type="match status" value="1"/>
</dbReference>
<dbReference type="InterPro" id="IPR002347">
    <property type="entry name" value="SDR_fam"/>
</dbReference>
<dbReference type="Pfam" id="PF00106">
    <property type="entry name" value="adh_short"/>
    <property type="match status" value="1"/>
</dbReference>
<dbReference type="PANTHER" id="PTHR45458:SF1">
    <property type="entry name" value="SHORT CHAIN DEHYDROGENASE"/>
    <property type="match status" value="1"/>
</dbReference>
<reference evidence="1 2" key="1">
    <citation type="submission" date="2024-01" db="EMBL/GenBank/DDBJ databases">
        <title>Complete genome of Cladobotryum mycophilum ATHUM6906.</title>
        <authorList>
            <person name="Christinaki A.C."/>
            <person name="Myridakis A.I."/>
            <person name="Kouvelis V.N."/>
        </authorList>
    </citation>
    <scope>NUCLEOTIDE SEQUENCE [LARGE SCALE GENOMIC DNA]</scope>
    <source>
        <strain evidence="1 2">ATHUM6906</strain>
    </source>
</reference>
<gene>
    <name evidence="1" type="ORF">PT974_07511</name>
</gene>
<name>A0ABR0SQS0_9HYPO</name>
<protein>
    <submittedName>
        <fullName evidence="1">C-signal</fullName>
    </submittedName>
</protein>
<evidence type="ECO:0000313" key="1">
    <source>
        <dbReference type="EMBL" id="KAK5994071.1"/>
    </source>
</evidence>